<keyword evidence="1" id="KW-0812">Transmembrane</keyword>
<feature type="transmembrane region" description="Helical" evidence="1">
    <location>
        <begin position="6"/>
        <end position="33"/>
    </location>
</feature>
<accession>A0AAV6Z230</accession>
<dbReference type="AlphaFoldDB" id="A0AAV6Z230"/>
<evidence type="ECO:0000313" key="3">
    <source>
        <dbReference type="Proteomes" id="UP000824782"/>
    </source>
</evidence>
<gene>
    <name evidence="2" type="ORF">GDO81_025577</name>
</gene>
<sequence length="236" mass="26559">MSRNCLTYLVVIQSSVLLSSAIILFAILCYLISAMLTDPLYCYTILYICHHLGFDPVLSDSACLSLSVVFLGIFVGSGCYLNTRGSDPSTIRAKTLKPEHQELVVYDWIPCAGYFAYTQVAKRKAHVTKELETTKMWPETWGFLATPYNELKAEKIMEAKESAQQIKVPSHMKIRTVTPLEHYIKVEPSPALPKTTQGLIGWRSTIPALQLERYGRTQHFKGDFCKSMNWPGEGIA</sequence>
<keyword evidence="1" id="KW-1133">Transmembrane helix</keyword>
<dbReference type="PANTHER" id="PTHR31909">
    <property type="entry name" value="CHROMOSOME 20 ORF85 FAMILY MEMBER"/>
    <property type="match status" value="1"/>
</dbReference>
<dbReference type="InterPro" id="IPR020339">
    <property type="entry name" value="C20orf85-like"/>
</dbReference>
<proteinExistence type="predicted"/>
<evidence type="ECO:0000313" key="2">
    <source>
        <dbReference type="EMBL" id="KAG8543026.1"/>
    </source>
</evidence>
<dbReference type="Pfam" id="PF14945">
    <property type="entry name" value="LLC1"/>
    <property type="match status" value="1"/>
</dbReference>
<feature type="transmembrane region" description="Helical" evidence="1">
    <location>
        <begin position="64"/>
        <end position="83"/>
    </location>
</feature>
<name>A0AAV6Z230_ENGPU</name>
<protein>
    <submittedName>
        <fullName evidence="2">Uncharacterized protein</fullName>
    </submittedName>
</protein>
<reference evidence="2" key="1">
    <citation type="thesis" date="2020" institute="ProQuest LLC" country="789 East Eisenhower Parkway, Ann Arbor, MI, USA">
        <title>Comparative Genomics and Chromosome Evolution.</title>
        <authorList>
            <person name="Mudd A.B."/>
        </authorList>
    </citation>
    <scope>NUCLEOTIDE SEQUENCE</scope>
    <source>
        <strain evidence="2">237g6f4</strain>
        <tissue evidence="2">Blood</tissue>
    </source>
</reference>
<evidence type="ECO:0000256" key="1">
    <source>
        <dbReference type="SAM" id="Phobius"/>
    </source>
</evidence>
<organism evidence="2 3">
    <name type="scientific">Engystomops pustulosus</name>
    <name type="common">Tungara frog</name>
    <name type="synonym">Physalaemus pustulosus</name>
    <dbReference type="NCBI Taxonomy" id="76066"/>
    <lineage>
        <taxon>Eukaryota</taxon>
        <taxon>Metazoa</taxon>
        <taxon>Chordata</taxon>
        <taxon>Craniata</taxon>
        <taxon>Vertebrata</taxon>
        <taxon>Euteleostomi</taxon>
        <taxon>Amphibia</taxon>
        <taxon>Batrachia</taxon>
        <taxon>Anura</taxon>
        <taxon>Neobatrachia</taxon>
        <taxon>Hyloidea</taxon>
        <taxon>Leptodactylidae</taxon>
        <taxon>Leiuperinae</taxon>
        <taxon>Engystomops</taxon>
    </lineage>
</organism>
<keyword evidence="1" id="KW-0472">Membrane</keyword>
<dbReference type="PANTHER" id="PTHR31909:SF3">
    <property type="entry name" value="SIMILAR TO PROTEIN C20ORF85 HOMOLOG"/>
    <property type="match status" value="1"/>
</dbReference>
<dbReference type="Proteomes" id="UP000824782">
    <property type="component" value="Unassembled WGS sequence"/>
</dbReference>
<comment type="caution">
    <text evidence="2">The sequence shown here is derived from an EMBL/GenBank/DDBJ whole genome shotgun (WGS) entry which is preliminary data.</text>
</comment>
<dbReference type="EMBL" id="WNYA01004046">
    <property type="protein sequence ID" value="KAG8543026.1"/>
    <property type="molecule type" value="Genomic_DNA"/>
</dbReference>
<keyword evidence="3" id="KW-1185">Reference proteome</keyword>